<accession>A0A1G8PWS5</accession>
<feature type="compositionally biased region" description="Basic and acidic residues" evidence="1">
    <location>
        <begin position="28"/>
        <end position="56"/>
    </location>
</feature>
<name>A0A1G8PWS5_9BACI</name>
<protein>
    <recommendedName>
        <fullName evidence="4">DUF3886 domain-containing protein</fullName>
    </recommendedName>
</protein>
<dbReference type="EMBL" id="FNEV01000001">
    <property type="protein sequence ID" value="SDI96931.1"/>
    <property type="molecule type" value="Genomic_DNA"/>
</dbReference>
<proteinExistence type="predicted"/>
<dbReference type="Pfam" id="PF13025">
    <property type="entry name" value="DUF3886"/>
    <property type="match status" value="1"/>
</dbReference>
<evidence type="ECO:0008006" key="4">
    <source>
        <dbReference type="Google" id="ProtNLM"/>
    </source>
</evidence>
<organism evidence="2 3">
    <name type="scientific">Salimicrobium halophilum</name>
    <dbReference type="NCBI Taxonomy" id="86666"/>
    <lineage>
        <taxon>Bacteria</taxon>
        <taxon>Bacillati</taxon>
        <taxon>Bacillota</taxon>
        <taxon>Bacilli</taxon>
        <taxon>Bacillales</taxon>
        <taxon>Bacillaceae</taxon>
        <taxon>Salimicrobium</taxon>
    </lineage>
</organism>
<keyword evidence="3" id="KW-1185">Reference proteome</keyword>
<gene>
    <name evidence="2" type="ORF">SAMN04490247_0251</name>
</gene>
<feature type="region of interest" description="Disordered" evidence="1">
    <location>
        <begin position="20"/>
        <end position="70"/>
    </location>
</feature>
<evidence type="ECO:0000256" key="1">
    <source>
        <dbReference type="SAM" id="MobiDB-lite"/>
    </source>
</evidence>
<evidence type="ECO:0000313" key="2">
    <source>
        <dbReference type="EMBL" id="SDI96931.1"/>
    </source>
</evidence>
<dbReference type="STRING" id="86666.SAMN04490247_0251"/>
<reference evidence="3" key="1">
    <citation type="submission" date="2016-10" db="EMBL/GenBank/DDBJ databases">
        <authorList>
            <person name="Varghese N."/>
            <person name="Submissions S."/>
        </authorList>
    </citation>
    <scope>NUCLEOTIDE SEQUENCE [LARGE SCALE GENOMIC DNA]</scope>
    <source>
        <strain evidence="3">DSM 4771</strain>
    </source>
</reference>
<evidence type="ECO:0000313" key="3">
    <source>
        <dbReference type="Proteomes" id="UP000199225"/>
    </source>
</evidence>
<dbReference type="InterPro" id="IPR024980">
    <property type="entry name" value="DUF3886"/>
</dbReference>
<dbReference type="RefSeq" id="WP_093191083.1">
    <property type="nucleotide sequence ID" value="NZ_FNEV01000001.1"/>
</dbReference>
<sequence>MKDQKPSLKDQMDEDLVKQLQNKKKQWKQQELEAEERERKRRLEEKRKSEANKSFEELLEESEMDWKKYK</sequence>
<dbReference type="AlphaFoldDB" id="A0A1G8PWS5"/>
<dbReference type="Proteomes" id="UP000199225">
    <property type="component" value="Unassembled WGS sequence"/>
</dbReference>